<dbReference type="InterPro" id="IPR052762">
    <property type="entry name" value="PCW_deacetylase/CE"/>
</dbReference>
<feature type="chain" id="PRO_5041934186" description="SGNH hydrolase-type esterase domain-containing protein" evidence="1">
    <location>
        <begin position="20"/>
        <end position="403"/>
    </location>
</feature>
<protein>
    <recommendedName>
        <fullName evidence="2">SGNH hydrolase-type esterase domain-containing protein</fullName>
    </recommendedName>
</protein>
<dbReference type="EMBL" id="VCAU01000001">
    <property type="protein sequence ID" value="KAF9895279.1"/>
    <property type="molecule type" value="Genomic_DNA"/>
</dbReference>
<evidence type="ECO:0000313" key="4">
    <source>
        <dbReference type="Proteomes" id="UP001194746"/>
    </source>
</evidence>
<accession>A0AAD4CZ20</accession>
<sequence length="403" mass="45384">MRIGSLAVTVLSWALSASATVLLNEQVVDNPYPGQAANISLDDSWRTYDAGADEIAYKGRWDSKHISWWTAAGIKLQFSGEQLAVSFGADTSEGVLVAYRIGSLEWQYSNVTADYTYQFVSSETLKDIDAGNEKIFELRVSNWGPQIASVSVAQDAALTKPPTFDKRVEIIGGSLTTGQFASYESLSGWAFLLAQGLGNVEYTITAYPGVCLADLKCYGGGVHGMPWWWHRASDPGSRARGMYGDEPEMFDVKGDQPADLVIIQMGGNDHRKPNEVSGADYYHDYLRLVDDIVHIWPQTTVVLLSQWGQWTLEGTKYVPSVLYESETKRVHDHFKEHHYVRYFDTKGVLQYNDISPKNHPTDIGHVKLASHLLQWIKIMMRWDLEPTGEVQHNTLYWNNQQEY</sequence>
<evidence type="ECO:0000256" key="1">
    <source>
        <dbReference type="SAM" id="SignalP"/>
    </source>
</evidence>
<dbReference type="InterPro" id="IPR037461">
    <property type="entry name" value="CtCE2-like_dom"/>
</dbReference>
<dbReference type="InterPro" id="IPR036514">
    <property type="entry name" value="SGNH_hydro_sf"/>
</dbReference>
<feature type="signal peptide" evidence="1">
    <location>
        <begin position="1"/>
        <end position="19"/>
    </location>
</feature>
<dbReference type="Pfam" id="PF13472">
    <property type="entry name" value="Lipase_GDSL_2"/>
    <property type="match status" value="1"/>
</dbReference>
<proteinExistence type="predicted"/>
<dbReference type="SUPFAM" id="SSF52266">
    <property type="entry name" value="SGNH hydrolase"/>
    <property type="match status" value="1"/>
</dbReference>
<dbReference type="GO" id="GO:0052689">
    <property type="term" value="F:carboxylic ester hydrolase activity"/>
    <property type="evidence" value="ECO:0007669"/>
    <property type="project" value="InterPro"/>
</dbReference>
<gene>
    <name evidence="3" type="ORF">FE257_000182</name>
</gene>
<name>A0AAD4CZ20_ASPNN</name>
<reference evidence="3" key="1">
    <citation type="journal article" date="2019" name="Beilstein J. Org. Chem.">
        <title>Nanangenines: drimane sesquiterpenoids as the dominant metabolite cohort of a novel Australian fungus, Aspergillus nanangensis.</title>
        <authorList>
            <person name="Lacey H.J."/>
            <person name="Gilchrist C.L.M."/>
            <person name="Crombie A."/>
            <person name="Kalaitzis J.A."/>
            <person name="Vuong D."/>
            <person name="Rutledge P.J."/>
            <person name="Turner P."/>
            <person name="Pitt J.I."/>
            <person name="Lacey E."/>
            <person name="Chooi Y.H."/>
            <person name="Piggott A.M."/>
        </authorList>
    </citation>
    <scope>NUCLEOTIDE SEQUENCE</scope>
    <source>
        <strain evidence="3">MST-FP2251</strain>
    </source>
</reference>
<feature type="domain" description="SGNH hydrolase-type esterase" evidence="2">
    <location>
        <begin position="171"/>
        <end position="365"/>
    </location>
</feature>
<dbReference type="Proteomes" id="UP001194746">
    <property type="component" value="Unassembled WGS sequence"/>
</dbReference>
<reference evidence="3" key="2">
    <citation type="submission" date="2020-02" db="EMBL/GenBank/DDBJ databases">
        <authorList>
            <person name="Gilchrist C.L.M."/>
            <person name="Chooi Y.-H."/>
        </authorList>
    </citation>
    <scope>NUCLEOTIDE SEQUENCE</scope>
    <source>
        <strain evidence="3">MST-FP2251</strain>
    </source>
</reference>
<evidence type="ECO:0000313" key="3">
    <source>
        <dbReference type="EMBL" id="KAF9895279.1"/>
    </source>
</evidence>
<dbReference type="Gene3D" id="3.40.50.1110">
    <property type="entry name" value="SGNH hydrolase"/>
    <property type="match status" value="1"/>
</dbReference>
<organism evidence="3 4">
    <name type="scientific">Aspergillus nanangensis</name>
    <dbReference type="NCBI Taxonomy" id="2582783"/>
    <lineage>
        <taxon>Eukaryota</taxon>
        <taxon>Fungi</taxon>
        <taxon>Dikarya</taxon>
        <taxon>Ascomycota</taxon>
        <taxon>Pezizomycotina</taxon>
        <taxon>Eurotiomycetes</taxon>
        <taxon>Eurotiomycetidae</taxon>
        <taxon>Eurotiales</taxon>
        <taxon>Aspergillaceae</taxon>
        <taxon>Aspergillus</taxon>
        <taxon>Aspergillus subgen. Circumdati</taxon>
    </lineage>
</organism>
<keyword evidence="1" id="KW-0732">Signal</keyword>
<dbReference type="CDD" id="cd01831">
    <property type="entry name" value="Endoglucanase_E_like"/>
    <property type="match status" value="1"/>
</dbReference>
<comment type="caution">
    <text evidence="3">The sequence shown here is derived from an EMBL/GenBank/DDBJ whole genome shotgun (WGS) entry which is preliminary data.</text>
</comment>
<evidence type="ECO:0000259" key="2">
    <source>
        <dbReference type="Pfam" id="PF13472"/>
    </source>
</evidence>
<keyword evidence="4" id="KW-1185">Reference proteome</keyword>
<dbReference type="PANTHER" id="PTHR37834:SF2">
    <property type="entry name" value="ESTERASE, SGNH HYDROLASE-TYPE"/>
    <property type="match status" value="1"/>
</dbReference>
<dbReference type="PANTHER" id="PTHR37834">
    <property type="entry name" value="GDSL-LIKE LIPASE/ACYLHYDROLASE DOMAIN PROTEIN (AFU_ORTHOLOGUE AFUA_2G00620)"/>
    <property type="match status" value="1"/>
</dbReference>
<dbReference type="AlphaFoldDB" id="A0AAD4CZ20"/>
<dbReference type="InterPro" id="IPR013830">
    <property type="entry name" value="SGNH_hydro"/>
</dbReference>